<dbReference type="AlphaFoldDB" id="A0A9P0VQR6"/>
<keyword evidence="1" id="KW-1133">Transmembrane helix</keyword>
<keyword evidence="1" id="KW-0812">Transmembrane</keyword>
<dbReference type="EMBL" id="CAKOFQ010009375">
    <property type="protein sequence ID" value="CAH2017628.1"/>
    <property type="molecule type" value="Genomic_DNA"/>
</dbReference>
<keyword evidence="1" id="KW-0472">Membrane</keyword>
<gene>
    <name evidence="2" type="ORF">ACAOBT_LOCUS36137</name>
</gene>
<evidence type="ECO:0000313" key="3">
    <source>
        <dbReference type="Proteomes" id="UP001152888"/>
    </source>
</evidence>
<organism evidence="2 3">
    <name type="scientific">Acanthoscelides obtectus</name>
    <name type="common">Bean weevil</name>
    <name type="synonym">Bruchus obtectus</name>
    <dbReference type="NCBI Taxonomy" id="200917"/>
    <lineage>
        <taxon>Eukaryota</taxon>
        <taxon>Metazoa</taxon>
        <taxon>Ecdysozoa</taxon>
        <taxon>Arthropoda</taxon>
        <taxon>Hexapoda</taxon>
        <taxon>Insecta</taxon>
        <taxon>Pterygota</taxon>
        <taxon>Neoptera</taxon>
        <taxon>Endopterygota</taxon>
        <taxon>Coleoptera</taxon>
        <taxon>Polyphaga</taxon>
        <taxon>Cucujiformia</taxon>
        <taxon>Chrysomeloidea</taxon>
        <taxon>Chrysomelidae</taxon>
        <taxon>Bruchinae</taxon>
        <taxon>Bruchini</taxon>
        <taxon>Acanthoscelides</taxon>
    </lineage>
</organism>
<reference evidence="2" key="1">
    <citation type="submission" date="2022-03" db="EMBL/GenBank/DDBJ databases">
        <authorList>
            <person name="Sayadi A."/>
        </authorList>
    </citation>
    <scope>NUCLEOTIDE SEQUENCE</scope>
</reference>
<keyword evidence="3" id="KW-1185">Reference proteome</keyword>
<protein>
    <submittedName>
        <fullName evidence="2">Uncharacterized protein</fullName>
    </submittedName>
</protein>
<proteinExistence type="predicted"/>
<dbReference type="OrthoDB" id="6652963at2759"/>
<accession>A0A9P0VQR6</accession>
<evidence type="ECO:0000313" key="2">
    <source>
        <dbReference type="EMBL" id="CAH2017628.1"/>
    </source>
</evidence>
<feature type="transmembrane region" description="Helical" evidence="1">
    <location>
        <begin position="36"/>
        <end position="52"/>
    </location>
</feature>
<sequence length="55" mass="6226">MNFPFDLSGFSGLPLNGFTLLLNSLFKVLFNFPSRYLFAIGLVVIFSLRWSLPPT</sequence>
<feature type="transmembrane region" description="Helical" evidence="1">
    <location>
        <begin position="12"/>
        <end position="29"/>
    </location>
</feature>
<dbReference type="Proteomes" id="UP001152888">
    <property type="component" value="Unassembled WGS sequence"/>
</dbReference>
<evidence type="ECO:0000256" key="1">
    <source>
        <dbReference type="SAM" id="Phobius"/>
    </source>
</evidence>
<name>A0A9P0VQR6_ACAOB</name>
<comment type="caution">
    <text evidence="2">The sequence shown here is derived from an EMBL/GenBank/DDBJ whole genome shotgun (WGS) entry which is preliminary data.</text>
</comment>